<evidence type="ECO:0000256" key="11">
    <source>
        <dbReference type="ARBA" id="ARBA00038218"/>
    </source>
</evidence>
<feature type="transmembrane region" description="Helical" evidence="14">
    <location>
        <begin position="232"/>
        <end position="252"/>
    </location>
</feature>
<dbReference type="GO" id="GO:0009401">
    <property type="term" value="P:phosphoenolpyruvate-dependent sugar phosphotransferase system"/>
    <property type="evidence" value="ECO:0007669"/>
    <property type="project" value="UniProtKB-KW"/>
</dbReference>
<keyword evidence="4" id="KW-1003">Cell membrane</keyword>
<reference evidence="15" key="1">
    <citation type="submission" date="2020-10" db="EMBL/GenBank/DDBJ databases">
        <authorList>
            <person name="Gilroy R."/>
        </authorList>
    </citation>
    <scope>NUCLEOTIDE SEQUENCE</scope>
    <source>
        <strain evidence="15">CHK187-14744</strain>
    </source>
</reference>
<feature type="transmembrane region" description="Helical" evidence="14">
    <location>
        <begin position="13"/>
        <end position="31"/>
    </location>
</feature>
<proteinExistence type="inferred from homology"/>
<comment type="function">
    <text evidence="10">The phosphoenolpyruvate-dependent sugar phosphotransferase system (sugar PTS), a major carbohydrate active transport system, catalyzes the phosphorylation of incoming sugar substrates concomitantly with their translocation across the cell membrane. The enzyme II UlaABC PTS system is involved in ascorbate transport.</text>
</comment>
<feature type="transmembrane region" description="Helical" evidence="14">
    <location>
        <begin position="272"/>
        <end position="300"/>
    </location>
</feature>
<feature type="transmembrane region" description="Helical" evidence="14">
    <location>
        <begin position="384"/>
        <end position="407"/>
    </location>
</feature>
<evidence type="ECO:0000256" key="1">
    <source>
        <dbReference type="ARBA" id="ARBA00004651"/>
    </source>
</evidence>
<feature type="transmembrane region" description="Helical" evidence="14">
    <location>
        <begin position="43"/>
        <end position="68"/>
    </location>
</feature>
<evidence type="ECO:0000256" key="9">
    <source>
        <dbReference type="ARBA" id="ARBA00023136"/>
    </source>
</evidence>
<evidence type="ECO:0000256" key="10">
    <source>
        <dbReference type="ARBA" id="ARBA00037387"/>
    </source>
</evidence>
<evidence type="ECO:0000256" key="2">
    <source>
        <dbReference type="ARBA" id="ARBA00011738"/>
    </source>
</evidence>
<keyword evidence="6" id="KW-0598">Phosphotransferase system</keyword>
<comment type="similarity">
    <text evidence="11">Belongs to the UlaA family.</text>
</comment>
<keyword evidence="9 14" id="KW-0472">Membrane</keyword>
<accession>A0A9D1HF04</accession>
<sequence>MFITILDWLNNNLFTQTALFLGLVVVIGMIIQKKKVGEIIQGFVTAALGYYIFNTGSGAIGSYAMVLGDLLRPTLNVSAGVNPFSSQTFIGMGYAVAYLAPRITICFIVTWLIHILLVKFIKPLKVVYLTMHNIMSFAATFYLFFYTIMGYEGFLLDVCAGGFTLIYITLTPMLVYKDCMAVTNGGFALGHFNQIGAFIASKIAPLCGDPEKDNAENMKLPGWLKNLSDGGLSIAVSLPVAFIFVWLIVMIVGNADALAILSENAGSTNSLLYMILTALQLAAAVYILLYGLRMFLGALLPAFQGISDKFLPDAVPGIDTVAFYAVSPNAVVITMLSYMVGAVITTIGSILLHTPILVIFQLASAFSESSAIGAIANHKGGWKACVVAGLIEGILATACAAFFAAGLGILSEGIAQANFDSNAYPALVFYLFRLFR</sequence>
<evidence type="ECO:0000313" key="15">
    <source>
        <dbReference type="EMBL" id="HIU02101.1"/>
    </source>
</evidence>
<feature type="transmembrane region" description="Helical" evidence="14">
    <location>
        <begin position="88"/>
        <end position="114"/>
    </location>
</feature>
<keyword evidence="7 14" id="KW-0812">Transmembrane</keyword>
<dbReference type="Proteomes" id="UP000824164">
    <property type="component" value="Unassembled WGS sequence"/>
</dbReference>
<protein>
    <recommendedName>
        <fullName evidence="12">Ascorbate-specific PTS system EIIC component</fullName>
    </recommendedName>
    <alternativeName>
        <fullName evidence="13">Ascorbate-specific permease IIC component UlaA</fullName>
    </alternativeName>
</protein>
<dbReference type="AlphaFoldDB" id="A0A9D1HF04"/>
<keyword evidence="5" id="KW-0762">Sugar transport</keyword>
<feature type="transmembrane region" description="Helical" evidence="14">
    <location>
        <begin position="126"/>
        <end position="148"/>
    </location>
</feature>
<comment type="subcellular location">
    <subcellularLocation>
        <location evidence="1">Cell membrane</location>
        <topology evidence="1">Multi-pass membrane protein</topology>
    </subcellularLocation>
</comment>
<evidence type="ECO:0000256" key="3">
    <source>
        <dbReference type="ARBA" id="ARBA00022448"/>
    </source>
</evidence>
<dbReference type="GO" id="GO:0005886">
    <property type="term" value="C:plasma membrane"/>
    <property type="evidence" value="ECO:0007669"/>
    <property type="project" value="UniProtKB-SubCell"/>
</dbReference>
<reference evidence="15" key="2">
    <citation type="journal article" date="2021" name="PeerJ">
        <title>Extensive microbial diversity within the chicken gut microbiome revealed by metagenomics and culture.</title>
        <authorList>
            <person name="Gilroy R."/>
            <person name="Ravi A."/>
            <person name="Getino M."/>
            <person name="Pursley I."/>
            <person name="Horton D.L."/>
            <person name="Alikhan N.F."/>
            <person name="Baker D."/>
            <person name="Gharbi K."/>
            <person name="Hall N."/>
            <person name="Watson M."/>
            <person name="Adriaenssens E.M."/>
            <person name="Foster-Nyarko E."/>
            <person name="Jarju S."/>
            <person name="Secka A."/>
            <person name="Antonio M."/>
            <person name="Oren A."/>
            <person name="Chaudhuri R.R."/>
            <person name="La Ragione R."/>
            <person name="Hildebrand F."/>
            <person name="Pallen M.J."/>
        </authorList>
    </citation>
    <scope>NUCLEOTIDE SEQUENCE</scope>
    <source>
        <strain evidence="15">CHK187-14744</strain>
    </source>
</reference>
<dbReference type="Pfam" id="PF03611">
    <property type="entry name" value="EIIC-GAT"/>
    <property type="match status" value="1"/>
</dbReference>
<evidence type="ECO:0000256" key="8">
    <source>
        <dbReference type="ARBA" id="ARBA00022989"/>
    </source>
</evidence>
<gene>
    <name evidence="15" type="ORF">IAB63_02475</name>
</gene>
<dbReference type="EMBL" id="DVLT01000017">
    <property type="protein sequence ID" value="HIU02101.1"/>
    <property type="molecule type" value="Genomic_DNA"/>
</dbReference>
<feature type="transmembrane region" description="Helical" evidence="14">
    <location>
        <begin position="321"/>
        <end position="344"/>
    </location>
</feature>
<name>A0A9D1HF04_9FIRM</name>
<evidence type="ECO:0000256" key="13">
    <source>
        <dbReference type="ARBA" id="ARBA00042859"/>
    </source>
</evidence>
<evidence type="ECO:0000256" key="5">
    <source>
        <dbReference type="ARBA" id="ARBA00022597"/>
    </source>
</evidence>
<organism evidence="15 16">
    <name type="scientific">Candidatus Onthocola gallistercoris</name>
    <dbReference type="NCBI Taxonomy" id="2840876"/>
    <lineage>
        <taxon>Bacteria</taxon>
        <taxon>Bacillati</taxon>
        <taxon>Bacillota</taxon>
        <taxon>Bacilli</taxon>
        <taxon>Candidatus Onthocola</taxon>
    </lineage>
</organism>
<evidence type="ECO:0000256" key="14">
    <source>
        <dbReference type="SAM" id="Phobius"/>
    </source>
</evidence>
<dbReference type="InterPro" id="IPR004703">
    <property type="entry name" value="PTS_sugar-sp_permease"/>
</dbReference>
<evidence type="ECO:0000256" key="6">
    <source>
        <dbReference type="ARBA" id="ARBA00022683"/>
    </source>
</evidence>
<dbReference type="PANTHER" id="PTHR33843:SF4">
    <property type="entry name" value="ASCORBATE-SPECIFIC PTS SYSTEM EIIC COMPONENT"/>
    <property type="match status" value="1"/>
</dbReference>
<comment type="subunit">
    <text evidence="2">Homodimer.</text>
</comment>
<keyword evidence="3" id="KW-0813">Transport</keyword>
<evidence type="ECO:0000313" key="16">
    <source>
        <dbReference type="Proteomes" id="UP000824164"/>
    </source>
</evidence>
<keyword evidence="8 14" id="KW-1133">Transmembrane helix</keyword>
<dbReference type="PANTHER" id="PTHR33843">
    <property type="entry name" value="ASCORBATE-SPECIFIC PTS SYSTEM EIIC COMPONENT"/>
    <property type="match status" value="1"/>
</dbReference>
<dbReference type="InterPro" id="IPR051562">
    <property type="entry name" value="Ascorbate-PTS_EIIC"/>
</dbReference>
<comment type="caution">
    <text evidence="15">The sequence shown here is derived from an EMBL/GenBank/DDBJ whole genome shotgun (WGS) entry which is preliminary data.</text>
</comment>
<evidence type="ECO:0000256" key="7">
    <source>
        <dbReference type="ARBA" id="ARBA00022692"/>
    </source>
</evidence>
<evidence type="ECO:0000256" key="12">
    <source>
        <dbReference type="ARBA" id="ARBA00039702"/>
    </source>
</evidence>
<evidence type="ECO:0000256" key="4">
    <source>
        <dbReference type="ARBA" id="ARBA00022475"/>
    </source>
</evidence>
<feature type="transmembrane region" description="Helical" evidence="14">
    <location>
        <begin position="154"/>
        <end position="176"/>
    </location>
</feature>